<evidence type="ECO:0000313" key="2">
    <source>
        <dbReference type="Proteomes" id="UP000299102"/>
    </source>
</evidence>
<evidence type="ECO:0000313" key="1">
    <source>
        <dbReference type="EMBL" id="GBP29577.1"/>
    </source>
</evidence>
<protein>
    <submittedName>
        <fullName evidence="1">Uncharacterized protein</fullName>
    </submittedName>
</protein>
<accession>A0A4C1UU75</accession>
<sequence length="205" mass="22521">MKVADRILSFRTVKLLQHHATDNLTIGLAPPHAAPSVVANYNLIATDEISIRERLLIVAVESQVQGPKQNIVATAPQPGRVLARDLGGYVKNRAAVKSAKAPKLTSSAGEIPHVTEYRREVKPAAVDFHQVRASSGDPFPSTTSFVILHLLPHRQPTIPSQVSYFYARGAGIALVTPRNFKCPWESVITFFFLEARMLFCSLDLV</sequence>
<dbReference type="EMBL" id="BGZK01000222">
    <property type="protein sequence ID" value="GBP29577.1"/>
    <property type="molecule type" value="Genomic_DNA"/>
</dbReference>
<gene>
    <name evidence="1" type="ORF">EVAR_79126_1</name>
</gene>
<reference evidence="1 2" key="1">
    <citation type="journal article" date="2019" name="Commun. Biol.">
        <title>The bagworm genome reveals a unique fibroin gene that provides high tensile strength.</title>
        <authorList>
            <person name="Kono N."/>
            <person name="Nakamura H."/>
            <person name="Ohtoshi R."/>
            <person name="Tomita M."/>
            <person name="Numata K."/>
            <person name="Arakawa K."/>
        </authorList>
    </citation>
    <scope>NUCLEOTIDE SEQUENCE [LARGE SCALE GENOMIC DNA]</scope>
</reference>
<dbReference type="AlphaFoldDB" id="A0A4C1UU75"/>
<comment type="caution">
    <text evidence="1">The sequence shown here is derived from an EMBL/GenBank/DDBJ whole genome shotgun (WGS) entry which is preliminary data.</text>
</comment>
<dbReference type="Proteomes" id="UP000299102">
    <property type="component" value="Unassembled WGS sequence"/>
</dbReference>
<name>A0A4C1UU75_EUMVA</name>
<keyword evidence="2" id="KW-1185">Reference proteome</keyword>
<organism evidence="1 2">
    <name type="scientific">Eumeta variegata</name>
    <name type="common">Bagworm moth</name>
    <name type="synonym">Eumeta japonica</name>
    <dbReference type="NCBI Taxonomy" id="151549"/>
    <lineage>
        <taxon>Eukaryota</taxon>
        <taxon>Metazoa</taxon>
        <taxon>Ecdysozoa</taxon>
        <taxon>Arthropoda</taxon>
        <taxon>Hexapoda</taxon>
        <taxon>Insecta</taxon>
        <taxon>Pterygota</taxon>
        <taxon>Neoptera</taxon>
        <taxon>Endopterygota</taxon>
        <taxon>Lepidoptera</taxon>
        <taxon>Glossata</taxon>
        <taxon>Ditrysia</taxon>
        <taxon>Tineoidea</taxon>
        <taxon>Psychidae</taxon>
        <taxon>Oiketicinae</taxon>
        <taxon>Eumeta</taxon>
    </lineage>
</organism>
<proteinExistence type="predicted"/>